<dbReference type="InterPro" id="IPR029043">
    <property type="entry name" value="GcvT/YgfZ_C"/>
</dbReference>
<evidence type="ECO:0000256" key="2">
    <source>
        <dbReference type="ARBA" id="ARBA00012616"/>
    </source>
</evidence>
<feature type="domain" description="Aminomethyltransferase C-terminal" evidence="10">
    <location>
        <begin position="331"/>
        <end position="409"/>
    </location>
</feature>
<evidence type="ECO:0000256" key="6">
    <source>
        <dbReference type="ARBA" id="ARBA00047665"/>
    </source>
</evidence>
<dbReference type="SUPFAM" id="SSF101790">
    <property type="entry name" value="Aminomethyltransferase beta-barrel domain"/>
    <property type="match status" value="1"/>
</dbReference>
<comment type="similarity">
    <text evidence="1 8">Belongs to the GcvT family.</text>
</comment>
<dbReference type="RefSeq" id="XP_052943875.1">
    <property type="nucleotide sequence ID" value="XM_053090273.1"/>
</dbReference>
<feature type="binding site" evidence="7">
    <location>
        <position position="242"/>
    </location>
    <ligand>
        <name>substrate</name>
    </ligand>
</feature>
<evidence type="ECO:0000259" key="10">
    <source>
        <dbReference type="Pfam" id="PF08669"/>
    </source>
</evidence>
<evidence type="ECO:0000256" key="7">
    <source>
        <dbReference type="PIRSR" id="PIRSR006487-1"/>
    </source>
</evidence>
<accession>A0AA38H541</accession>
<dbReference type="GO" id="GO:0004047">
    <property type="term" value="F:aminomethyltransferase activity"/>
    <property type="evidence" value="ECO:0007669"/>
    <property type="project" value="UniProtKB-EC"/>
</dbReference>
<dbReference type="Gene3D" id="3.30.70.1400">
    <property type="entry name" value="Aminomethyltransferase beta-barrel domains"/>
    <property type="match status" value="1"/>
</dbReference>
<dbReference type="Pfam" id="PF01571">
    <property type="entry name" value="GCV_T"/>
    <property type="match status" value="1"/>
</dbReference>
<dbReference type="Gene3D" id="2.40.30.110">
    <property type="entry name" value="Aminomethyltransferase beta-barrel domains"/>
    <property type="match status" value="1"/>
</dbReference>
<evidence type="ECO:0000256" key="5">
    <source>
        <dbReference type="ARBA" id="ARBA00031395"/>
    </source>
</evidence>
<comment type="subunit">
    <text evidence="8">The glycine cleavage system is composed of four proteins: P, T, L and H.</text>
</comment>
<sequence>MFAIRAPSSLLRLAPTCVRSVVVPVARGLQTSARLAEELKRTPLYDFHVSKQAKMVPFAGYSMPLAYGDVGQVTAHNHVRTSAGLFDVSHMLQHRFTGPTSQAFLMSLTPSSLNTLAPYTSTLSVLLNESGGIIDDTIITKQANENEWYVVTNAGRATEDIAHLKEKLEAWNARNGGREVRWRRMEGWGLLALQGPKSVEVLQPLSGTDFADIPFGKSVDVKIDGVKCHVARGGYTGEDGFEISIPPESTVKITELITSQHGVQLIGLGARDSLRLEAGMCLYGHDLDETVSPVEAGLTWVIGKDRRNANAPNPFPGQSRILEEIAKGPSRRRVGFEITGAPAREGCKIFDESGAEEIGVITSGIPSPTLGTNIAMGYIRSGHHKKGTKVQIEVRKRKRDAVVRAMPFVASKYYKGKGVLGAPA</sequence>
<keyword evidence="12" id="KW-1185">Reference proteome</keyword>
<dbReference type="NCBIfam" id="TIGR00528">
    <property type="entry name" value="gcvT"/>
    <property type="match status" value="1"/>
</dbReference>
<dbReference type="GO" id="GO:0005960">
    <property type="term" value="C:glycine cleavage complex"/>
    <property type="evidence" value="ECO:0007669"/>
    <property type="project" value="InterPro"/>
</dbReference>
<dbReference type="GO" id="GO:0008483">
    <property type="term" value="F:transaminase activity"/>
    <property type="evidence" value="ECO:0007669"/>
    <property type="project" value="UniProtKB-KW"/>
</dbReference>
<keyword evidence="3 8" id="KW-0032">Aminotransferase</keyword>
<organism evidence="11 12">
    <name type="scientific">Dioszegia hungarica</name>
    <dbReference type="NCBI Taxonomy" id="4972"/>
    <lineage>
        <taxon>Eukaryota</taxon>
        <taxon>Fungi</taxon>
        <taxon>Dikarya</taxon>
        <taxon>Basidiomycota</taxon>
        <taxon>Agaricomycotina</taxon>
        <taxon>Tremellomycetes</taxon>
        <taxon>Tremellales</taxon>
        <taxon>Bulleribasidiaceae</taxon>
        <taxon>Dioszegia</taxon>
    </lineage>
</organism>
<dbReference type="PANTHER" id="PTHR43757">
    <property type="entry name" value="AMINOMETHYLTRANSFERASE"/>
    <property type="match status" value="1"/>
</dbReference>
<dbReference type="InterPro" id="IPR006223">
    <property type="entry name" value="GcvT"/>
</dbReference>
<dbReference type="PIRSF" id="PIRSF006487">
    <property type="entry name" value="GcvT"/>
    <property type="match status" value="1"/>
</dbReference>
<comment type="caution">
    <text evidence="11">The sequence shown here is derived from an EMBL/GenBank/DDBJ whole genome shotgun (WGS) entry which is preliminary data.</text>
</comment>
<feature type="domain" description="GCVT N-terminal" evidence="9">
    <location>
        <begin position="44"/>
        <end position="305"/>
    </location>
</feature>
<protein>
    <recommendedName>
        <fullName evidence="2 8">Aminomethyltransferase</fullName>
        <ecNumber evidence="2 8">2.1.2.10</ecNumber>
    </recommendedName>
    <alternativeName>
        <fullName evidence="5 8">Glycine cleavage system T protein</fullName>
    </alternativeName>
</protein>
<name>A0AA38H541_9TREE</name>
<dbReference type="AlphaFoldDB" id="A0AA38H541"/>
<dbReference type="FunFam" id="2.40.30.110:FF:000002">
    <property type="entry name" value="Aminomethyltransferase"/>
    <property type="match status" value="1"/>
</dbReference>
<dbReference type="InterPro" id="IPR027266">
    <property type="entry name" value="TrmE/GcvT-like"/>
</dbReference>
<dbReference type="InterPro" id="IPR006222">
    <property type="entry name" value="GCVT_N"/>
</dbReference>
<dbReference type="FunFam" id="3.30.70.1400:FF:000001">
    <property type="entry name" value="Aminomethyltransferase"/>
    <property type="match status" value="1"/>
</dbReference>
<dbReference type="GO" id="GO:0006546">
    <property type="term" value="P:glycine catabolic process"/>
    <property type="evidence" value="ECO:0007669"/>
    <property type="project" value="InterPro"/>
</dbReference>
<proteinExistence type="inferred from homology"/>
<comment type="catalytic activity">
    <reaction evidence="6 8">
        <text>N(6)-[(R)-S(8)-aminomethyldihydrolipoyl]-L-lysyl-[protein] + (6S)-5,6,7,8-tetrahydrofolate = N(6)-[(R)-dihydrolipoyl]-L-lysyl-[protein] + (6R)-5,10-methylene-5,6,7,8-tetrahydrofolate + NH4(+)</text>
        <dbReference type="Rhea" id="RHEA:16945"/>
        <dbReference type="Rhea" id="RHEA-COMP:10475"/>
        <dbReference type="Rhea" id="RHEA-COMP:10492"/>
        <dbReference type="ChEBI" id="CHEBI:15636"/>
        <dbReference type="ChEBI" id="CHEBI:28938"/>
        <dbReference type="ChEBI" id="CHEBI:57453"/>
        <dbReference type="ChEBI" id="CHEBI:83100"/>
        <dbReference type="ChEBI" id="CHEBI:83143"/>
        <dbReference type="EC" id="2.1.2.10"/>
    </reaction>
</comment>
<dbReference type="NCBIfam" id="NF001567">
    <property type="entry name" value="PRK00389.1"/>
    <property type="match status" value="1"/>
</dbReference>
<keyword evidence="4 8" id="KW-0808">Transferase</keyword>
<evidence type="ECO:0000256" key="8">
    <source>
        <dbReference type="RuleBase" id="RU003981"/>
    </source>
</evidence>
<dbReference type="EMBL" id="JAKWFO010000008">
    <property type="protein sequence ID" value="KAI9634098.1"/>
    <property type="molecule type" value="Genomic_DNA"/>
</dbReference>
<evidence type="ECO:0000256" key="3">
    <source>
        <dbReference type="ARBA" id="ARBA00022576"/>
    </source>
</evidence>
<evidence type="ECO:0000256" key="4">
    <source>
        <dbReference type="ARBA" id="ARBA00022679"/>
    </source>
</evidence>
<dbReference type="EC" id="2.1.2.10" evidence="2 8"/>
<dbReference type="Gene3D" id="3.30.1360.120">
    <property type="entry name" value="Probable tRNA modification gtpase trme, domain 1"/>
    <property type="match status" value="1"/>
</dbReference>
<keyword evidence="8" id="KW-0496">Mitochondrion</keyword>
<keyword evidence="8" id="KW-0809">Transit peptide</keyword>
<evidence type="ECO:0000313" key="11">
    <source>
        <dbReference type="EMBL" id="KAI9634098.1"/>
    </source>
</evidence>
<comment type="subcellular location">
    <subcellularLocation>
        <location evidence="8">Mitochondrion</location>
    </subcellularLocation>
</comment>
<dbReference type="Pfam" id="PF08669">
    <property type="entry name" value="GCV_T_C"/>
    <property type="match status" value="1"/>
</dbReference>
<dbReference type="GO" id="GO:0005739">
    <property type="term" value="C:mitochondrion"/>
    <property type="evidence" value="ECO:0007669"/>
    <property type="project" value="UniProtKB-SubCell"/>
</dbReference>
<dbReference type="InterPro" id="IPR013977">
    <property type="entry name" value="GcvT_C"/>
</dbReference>
<gene>
    <name evidence="11" type="ORF">MKK02DRAFT_38769</name>
</gene>
<comment type="function">
    <text evidence="8">The glycine cleavage system catalyzes the degradation of glycine.</text>
</comment>
<dbReference type="InterPro" id="IPR028896">
    <property type="entry name" value="GcvT/YgfZ/DmdA"/>
</dbReference>
<dbReference type="GeneID" id="77729478"/>
<dbReference type="Gene3D" id="4.10.1250.10">
    <property type="entry name" value="Aminomethyltransferase fragment"/>
    <property type="match status" value="1"/>
</dbReference>
<evidence type="ECO:0000313" key="12">
    <source>
        <dbReference type="Proteomes" id="UP001164286"/>
    </source>
</evidence>
<evidence type="ECO:0000259" key="9">
    <source>
        <dbReference type="Pfam" id="PF01571"/>
    </source>
</evidence>
<dbReference type="PANTHER" id="PTHR43757:SF2">
    <property type="entry name" value="AMINOMETHYLTRANSFERASE, MITOCHONDRIAL"/>
    <property type="match status" value="1"/>
</dbReference>
<reference evidence="11" key="1">
    <citation type="journal article" date="2022" name="G3 (Bethesda)">
        <title>High quality genome of the basidiomycete yeast Dioszegia hungarica PDD-24b-2 isolated from cloud water.</title>
        <authorList>
            <person name="Jarrige D."/>
            <person name="Haridas S."/>
            <person name="Bleykasten-Grosshans C."/>
            <person name="Joly M."/>
            <person name="Nadalig T."/>
            <person name="Sancelme M."/>
            <person name="Vuilleumier S."/>
            <person name="Grigoriev I.V."/>
            <person name="Amato P."/>
            <person name="Bringel F."/>
        </authorList>
    </citation>
    <scope>NUCLEOTIDE SEQUENCE</scope>
    <source>
        <strain evidence="11">PDD-24b-2</strain>
    </source>
</reference>
<evidence type="ECO:0000256" key="1">
    <source>
        <dbReference type="ARBA" id="ARBA00008609"/>
    </source>
</evidence>
<dbReference type="SUPFAM" id="SSF103025">
    <property type="entry name" value="Folate-binding domain"/>
    <property type="match status" value="1"/>
</dbReference>
<dbReference type="Proteomes" id="UP001164286">
    <property type="component" value="Unassembled WGS sequence"/>
</dbReference>